<name>A0A330LJW0_9GAMM</name>
<dbReference type="Proteomes" id="UP000250163">
    <property type="component" value="Chromosome MORIYA"/>
</dbReference>
<sequence length="317" mass="34715">MKFTVTAYAGEFGCAPQSFDAVLSGQAPRIDLTELAPYAQFKSAKQVAFTQSALADNRIDRWQILINTALENSNLIESSQHAPLLMVLPFVDAKFSEMQTQLIDSVVDILPAWTTHPNNQYYLLGSAGFYQALRQADVLLSDGMEQVVIGAVDSWATEQGLLKFVSQFSDYSSVVLPASEGAVFVMLSRQAQGIEVLSCGMDAVIDRHSPNGLITLIADSVAKQAAPMPYLSLCHSGDEGLDQVSHNTLAAISGLFDANTQFFTPQITQGDIGACYSLLHFLVTYHHYKQHIWQGTSLQIDTASLPYVGTATYRWFD</sequence>
<evidence type="ECO:0000313" key="2">
    <source>
        <dbReference type="Proteomes" id="UP000250163"/>
    </source>
</evidence>
<dbReference type="KEGG" id="mya:MORIYA_0682"/>
<dbReference type="RefSeq" id="WP_112712666.1">
    <property type="nucleotide sequence ID" value="NZ_LS483250.1"/>
</dbReference>
<evidence type="ECO:0000313" key="1">
    <source>
        <dbReference type="EMBL" id="SQD77160.1"/>
    </source>
</evidence>
<reference evidence="2" key="1">
    <citation type="submission" date="2018-05" db="EMBL/GenBank/DDBJ databases">
        <authorList>
            <person name="Cea G.-C."/>
            <person name="William W."/>
        </authorList>
    </citation>
    <scope>NUCLEOTIDE SEQUENCE [LARGE SCALE GENOMIC DNA]</scope>
    <source>
        <strain evidence="2">DB21MT 5</strain>
    </source>
</reference>
<dbReference type="EMBL" id="LS483250">
    <property type="protein sequence ID" value="SQD77160.1"/>
    <property type="molecule type" value="Genomic_DNA"/>
</dbReference>
<accession>A0A330LJW0</accession>
<dbReference type="OrthoDB" id="6396322at2"/>
<proteinExistence type="predicted"/>
<protein>
    <recommendedName>
        <fullName evidence="3">Beta-ketoacyl synthase N-terminal domain-containing protein</fullName>
    </recommendedName>
</protein>
<dbReference type="AlphaFoldDB" id="A0A330LJW0"/>
<gene>
    <name evidence="1" type="ORF">MORIYA_0682</name>
</gene>
<organism evidence="1 2">
    <name type="scientific">Moritella yayanosii</name>
    <dbReference type="NCBI Taxonomy" id="69539"/>
    <lineage>
        <taxon>Bacteria</taxon>
        <taxon>Pseudomonadati</taxon>
        <taxon>Pseudomonadota</taxon>
        <taxon>Gammaproteobacteria</taxon>
        <taxon>Alteromonadales</taxon>
        <taxon>Moritellaceae</taxon>
        <taxon>Moritella</taxon>
    </lineage>
</organism>
<evidence type="ECO:0008006" key="3">
    <source>
        <dbReference type="Google" id="ProtNLM"/>
    </source>
</evidence>
<keyword evidence="2" id="KW-1185">Reference proteome</keyword>